<name>A0A0R0C2Y1_9GAMM</name>
<protein>
    <submittedName>
        <fullName evidence="1">Uncharacterized protein</fullName>
    </submittedName>
</protein>
<dbReference type="AlphaFoldDB" id="A0A0R0C2Y1"/>
<dbReference type="OrthoDB" id="6007871at2"/>
<sequence>MIDWPNVMATLCAALIGGLVATKVAKGQVQAMLQAEREKSQKETALELLESIDSFVHIAYRGGDEQSRLERQRLRRRMLSLTVLTVPNRFTDLQSHLDGVDRWWFRKNNGGTQKIADVGYTATNDFFERLKTDLFCEVFGQKISFSDVNEPAN</sequence>
<evidence type="ECO:0000313" key="2">
    <source>
        <dbReference type="Proteomes" id="UP000051863"/>
    </source>
</evidence>
<evidence type="ECO:0000313" key="1">
    <source>
        <dbReference type="EMBL" id="KRG63654.1"/>
    </source>
</evidence>
<reference evidence="1 2" key="1">
    <citation type="submission" date="2015-05" db="EMBL/GenBank/DDBJ databases">
        <title>Genome sequencing and analysis of members of genus Stenotrophomonas.</title>
        <authorList>
            <person name="Patil P.P."/>
            <person name="Midha S."/>
            <person name="Patil P.B."/>
        </authorList>
    </citation>
    <scope>NUCLEOTIDE SEQUENCE [LARGE SCALE GENOMIC DNA]</scope>
    <source>
        <strain evidence="1 2">DSM 18941</strain>
    </source>
</reference>
<comment type="caution">
    <text evidence="1">The sequence shown here is derived from an EMBL/GenBank/DDBJ whole genome shotgun (WGS) entry which is preliminary data.</text>
</comment>
<dbReference type="PATRIC" id="fig|405446.3.peg.3485"/>
<organism evidence="1 2">
    <name type="scientific">Stenotrophomonas terrae</name>
    <dbReference type="NCBI Taxonomy" id="405446"/>
    <lineage>
        <taxon>Bacteria</taxon>
        <taxon>Pseudomonadati</taxon>
        <taxon>Pseudomonadota</taxon>
        <taxon>Gammaproteobacteria</taxon>
        <taxon>Lysobacterales</taxon>
        <taxon>Lysobacteraceae</taxon>
        <taxon>Stenotrophomonas</taxon>
    </lineage>
</organism>
<proteinExistence type="predicted"/>
<accession>A0A0R0C2Y1</accession>
<dbReference type="EMBL" id="LDJJ01000070">
    <property type="protein sequence ID" value="KRG63654.1"/>
    <property type="molecule type" value="Genomic_DNA"/>
</dbReference>
<dbReference type="Proteomes" id="UP000051863">
    <property type="component" value="Unassembled WGS sequence"/>
</dbReference>
<gene>
    <name evidence="1" type="ORF">ABB27_17410</name>
</gene>
<keyword evidence="2" id="KW-1185">Reference proteome</keyword>
<dbReference type="RefSeq" id="WP_057630276.1">
    <property type="nucleotide sequence ID" value="NZ_LDJJ01000070.1"/>
</dbReference>